<keyword evidence="3" id="KW-0507">mRNA processing</keyword>
<dbReference type="OrthoDB" id="197400at2759"/>
<dbReference type="PANTHER" id="PTHR39267:SF1">
    <property type="entry name" value="SURVIVAL MOTOR NEURON PROTEIN"/>
    <property type="match status" value="1"/>
</dbReference>
<evidence type="ECO:0000256" key="2">
    <source>
        <dbReference type="ARBA" id="ARBA00005371"/>
    </source>
</evidence>
<dbReference type="GO" id="GO:0006397">
    <property type="term" value="P:mRNA processing"/>
    <property type="evidence" value="ECO:0007669"/>
    <property type="project" value="UniProtKB-KW"/>
</dbReference>
<accession>A0A074WAR3</accession>
<dbReference type="CDD" id="cd22852">
    <property type="entry name" value="SMN_C"/>
    <property type="match status" value="1"/>
</dbReference>
<feature type="compositionally biased region" description="Polar residues" evidence="6">
    <location>
        <begin position="103"/>
        <end position="113"/>
    </location>
</feature>
<name>A0A074WAR3_9PEZI</name>
<evidence type="ECO:0000313" key="9">
    <source>
        <dbReference type="Proteomes" id="UP000027730"/>
    </source>
</evidence>
<evidence type="ECO:0000256" key="5">
    <source>
        <dbReference type="ARBA" id="ARBA00023242"/>
    </source>
</evidence>
<keyword evidence="4" id="KW-0508">mRNA splicing</keyword>
<reference evidence="8 9" key="1">
    <citation type="journal article" date="2014" name="BMC Genomics">
        <title>Genome sequencing of four Aureobasidium pullulans varieties: biotechnological potential, stress tolerance, and description of new species.</title>
        <authorList>
            <person name="Gostin Ar C."/>
            <person name="Ohm R.A."/>
            <person name="Kogej T."/>
            <person name="Sonjak S."/>
            <person name="Turk M."/>
            <person name="Zajc J."/>
            <person name="Zalar P."/>
            <person name="Grube M."/>
            <person name="Sun H."/>
            <person name="Han J."/>
            <person name="Sharma A."/>
            <person name="Chiniquy J."/>
            <person name="Ngan C.Y."/>
            <person name="Lipzen A."/>
            <person name="Barry K."/>
            <person name="Grigoriev I.V."/>
            <person name="Gunde-Cimerman N."/>
        </authorList>
    </citation>
    <scope>NUCLEOTIDE SEQUENCE [LARGE SCALE GENOMIC DNA]</scope>
    <source>
        <strain evidence="8 9">CBS 147.97</strain>
    </source>
</reference>
<keyword evidence="9" id="KW-1185">Reference proteome</keyword>
<dbReference type="Pfam" id="PF20635">
    <property type="entry name" value="SMN_YG-box"/>
    <property type="match status" value="1"/>
</dbReference>
<dbReference type="InterPro" id="IPR040424">
    <property type="entry name" value="Smn1"/>
</dbReference>
<dbReference type="PANTHER" id="PTHR39267">
    <property type="entry name" value="SURVIVAL MOTOR NEURON-LIKE PROTEIN 1"/>
    <property type="match status" value="1"/>
</dbReference>
<evidence type="ECO:0000256" key="6">
    <source>
        <dbReference type="SAM" id="MobiDB-lite"/>
    </source>
</evidence>
<evidence type="ECO:0000259" key="7">
    <source>
        <dbReference type="Pfam" id="PF20636"/>
    </source>
</evidence>
<feature type="region of interest" description="Disordered" evidence="6">
    <location>
        <begin position="94"/>
        <end position="118"/>
    </location>
</feature>
<dbReference type="GeneID" id="25411875"/>
<dbReference type="AlphaFoldDB" id="A0A074WAR3"/>
<comment type="subcellular location">
    <subcellularLocation>
        <location evidence="1">Nucleus</location>
    </subcellularLocation>
</comment>
<dbReference type="Pfam" id="PF20636">
    <property type="entry name" value="SMN_G2-BD"/>
    <property type="match status" value="1"/>
</dbReference>
<evidence type="ECO:0000256" key="4">
    <source>
        <dbReference type="ARBA" id="ARBA00023187"/>
    </source>
</evidence>
<comment type="similarity">
    <text evidence="2">Belongs to the SMN family.</text>
</comment>
<evidence type="ECO:0000313" key="8">
    <source>
        <dbReference type="EMBL" id="KEQ70180.1"/>
    </source>
</evidence>
<feature type="domain" description="Survival Motor Neuron Gemin2-binding" evidence="7">
    <location>
        <begin position="8"/>
        <end position="32"/>
    </location>
</feature>
<dbReference type="EMBL" id="KL584718">
    <property type="protein sequence ID" value="KEQ70180.1"/>
    <property type="molecule type" value="Genomic_DNA"/>
</dbReference>
<dbReference type="STRING" id="1043004.A0A074WAR3"/>
<dbReference type="InterPro" id="IPR049481">
    <property type="entry name" value="SMN_G2-BD"/>
</dbReference>
<dbReference type="HOGENOM" id="CLU_093937_1_0_1"/>
<dbReference type="GO" id="GO:0005634">
    <property type="term" value="C:nucleus"/>
    <property type="evidence" value="ECO:0007669"/>
    <property type="project" value="UniProtKB-SubCell"/>
</dbReference>
<gene>
    <name evidence="8" type="ORF">M436DRAFT_53960</name>
</gene>
<keyword evidence="5" id="KW-0539">Nucleus</keyword>
<evidence type="ECO:0000256" key="3">
    <source>
        <dbReference type="ARBA" id="ARBA00022664"/>
    </source>
</evidence>
<proteinExistence type="inferred from homology"/>
<dbReference type="CDD" id="cd22851">
    <property type="entry name" value="SMN_N"/>
    <property type="match status" value="1"/>
</dbReference>
<organism evidence="8 9">
    <name type="scientific">Aureobasidium namibiae CBS 147.97</name>
    <dbReference type="NCBI Taxonomy" id="1043004"/>
    <lineage>
        <taxon>Eukaryota</taxon>
        <taxon>Fungi</taxon>
        <taxon>Dikarya</taxon>
        <taxon>Ascomycota</taxon>
        <taxon>Pezizomycotina</taxon>
        <taxon>Dothideomycetes</taxon>
        <taxon>Dothideomycetidae</taxon>
        <taxon>Dothideales</taxon>
        <taxon>Saccotheciaceae</taxon>
        <taxon>Aureobasidium</taxon>
    </lineage>
</organism>
<evidence type="ECO:0000256" key="1">
    <source>
        <dbReference type="ARBA" id="ARBA00004123"/>
    </source>
</evidence>
<dbReference type="InterPro" id="IPR047313">
    <property type="entry name" value="SMN_C"/>
</dbReference>
<protein>
    <recommendedName>
        <fullName evidence="7">Survival Motor Neuron Gemin2-binding domain-containing protein</fullName>
    </recommendedName>
</protein>
<dbReference type="RefSeq" id="XP_013424266.1">
    <property type="nucleotide sequence ID" value="XM_013568812.1"/>
</dbReference>
<dbReference type="Proteomes" id="UP000027730">
    <property type="component" value="Unassembled WGS sequence"/>
</dbReference>
<dbReference type="GO" id="GO:0008380">
    <property type="term" value="P:RNA splicing"/>
    <property type="evidence" value="ECO:0007669"/>
    <property type="project" value="UniProtKB-KW"/>
</dbReference>
<sequence length="164" mass="18593">MTNKKLSDNEIWDDSALVQSWNEALEEYKKYHSMSARGERVEEVLDAVEKKEEAQSTINLKAADLDTTTGLPQWETVEEDYHPEQAQEIVQQLNQEHLKAQSADAQPANNSNQVPPPGISQVLLDSVQDESLKALMTSWYFAGYYTGLYEGQRKAQTAQEHPTH</sequence>